<dbReference type="PANTHER" id="PTHR47505">
    <property type="entry name" value="DNA UTILIZATION PROTEIN YHGH"/>
    <property type="match status" value="1"/>
</dbReference>
<protein>
    <submittedName>
        <fullName evidence="1">Competence protein</fullName>
    </submittedName>
</protein>
<feature type="non-terminal residue" evidence="1">
    <location>
        <position position="119"/>
    </location>
</feature>
<name>J9FHM4_9ZZZZ</name>
<dbReference type="InterPro" id="IPR029057">
    <property type="entry name" value="PRTase-like"/>
</dbReference>
<comment type="caution">
    <text evidence="1">The sequence shown here is derived from an EMBL/GenBank/DDBJ whole genome shotgun (WGS) entry which is preliminary data.</text>
</comment>
<dbReference type="EMBL" id="AMCI01006392">
    <property type="protein sequence ID" value="EJW94411.1"/>
    <property type="molecule type" value="Genomic_DNA"/>
</dbReference>
<dbReference type="InterPro" id="IPR051910">
    <property type="entry name" value="ComF/GntX_DNA_util-trans"/>
</dbReference>
<organism evidence="1">
    <name type="scientific">gut metagenome</name>
    <dbReference type="NCBI Taxonomy" id="749906"/>
    <lineage>
        <taxon>unclassified sequences</taxon>
        <taxon>metagenomes</taxon>
        <taxon>organismal metagenomes</taxon>
    </lineage>
</organism>
<reference evidence="1" key="1">
    <citation type="journal article" date="2012" name="PLoS ONE">
        <title>Gene sets for utilization of primary and secondary nutrition supplies in the distal gut of endangered iberian lynx.</title>
        <authorList>
            <person name="Alcaide M."/>
            <person name="Messina E."/>
            <person name="Richter M."/>
            <person name="Bargiela R."/>
            <person name="Peplies J."/>
            <person name="Huws S.A."/>
            <person name="Newbold C.J."/>
            <person name="Golyshin P.N."/>
            <person name="Simon M.A."/>
            <person name="Lopez G."/>
            <person name="Yakimov M.M."/>
            <person name="Ferrer M."/>
        </authorList>
    </citation>
    <scope>NUCLEOTIDE SEQUENCE</scope>
</reference>
<sequence length="119" mass="13489">MQGKPENVVEKLFWKQIPIVRASAFLHYQPGAPYTQAIMALKYHHRPQVGVFFGERMAEDLLETDFFEGINFLIPVPLAQDRLRQRGYNQSETLARGIEKVTGIPVCTDAVTRSISNPS</sequence>
<gene>
    <name evidence="1" type="ORF">EVA_17478</name>
</gene>
<evidence type="ECO:0000313" key="1">
    <source>
        <dbReference type="EMBL" id="EJW94411.1"/>
    </source>
</evidence>
<dbReference type="AlphaFoldDB" id="J9FHM4"/>
<dbReference type="PANTHER" id="PTHR47505:SF1">
    <property type="entry name" value="DNA UTILIZATION PROTEIN YHGH"/>
    <property type="match status" value="1"/>
</dbReference>
<dbReference type="SUPFAM" id="SSF53271">
    <property type="entry name" value="PRTase-like"/>
    <property type="match status" value="1"/>
</dbReference>
<proteinExistence type="predicted"/>
<accession>J9FHM4</accession>